<dbReference type="PRINTS" id="PR00449">
    <property type="entry name" value="RASTRNSFRMNG"/>
</dbReference>
<dbReference type="Pfam" id="PF00071">
    <property type="entry name" value="Ras"/>
    <property type="match status" value="1"/>
</dbReference>
<protein>
    <submittedName>
        <fullName evidence="3">Ras protein Rab-35</fullName>
    </submittedName>
</protein>
<dbReference type="SMART" id="SM00175">
    <property type="entry name" value="RAB"/>
    <property type="match status" value="1"/>
</dbReference>
<dbReference type="GO" id="GO:0003924">
    <property type="term" value="F:GTPase activity"/>
    <property type="evidence" value="ECO:0007669"/>
    <property type="project" value="InterPro"/>
</dbReference>
<sequence length="106" mass="11658">MDNLSNDVINFKLLIIGDSGVGKSSLLMRYINDSFDNRLSATIGVDFRIKVTTVPDGSTVKLSIWVRICQGSVFSKLGHMNNCLACLFAKSCLLLLLMLSCKELVL</sequence>
<name>A0A504Y5V3_FASGI</name>
<keyword evidence="1" id="KW-0547">Nucleotide-binding</keyword>
<gene>
    <name evidence="3" type="ORF">FGIG_05622</name>
</gene>
<evidence type="ECO:0000256" key="2">
    <source>
        <dbReference type="ARBA" id="ARBA00023134"/>
    </source>
</evidence>
<dbReference type="GO" id="GO:0005525">
    <property type="term" value="F:GTP binding"/>
    <property type="evidence" value="ECO:0007669"/>
    <property type="project" value="UniProtKB-KW"/>
</dbReference>
<evidence type="ECO:0000313" key="3">
    <source>
        <dbReference type="EMBL" id="TPP56001.1"/>
    </source>
</evidence>
<dbReference type="AlphaFoldDB" id="A0A504Y5V3"/>
<dbReference type="Proteomes" id="UP000316759">
    <property type="component" value="Unassembled WGS sequence"/>
</dbReference>
<dbReference type="STRING" id="46835.A0A504Y5V3"/>
<dbReference type="PANTHER" id="PTHR47977">
    <property type="entry name" value="RAS-RELATED PROTEIN RAB"/>
    <property type="match status" value="1"/>
</dbReference>
<dbReference type="Gene3D" id="3.40.50.300">
    <property type="entry name" value="P-loop containing nucleotide triphosphate hydrolases"/>
    <property type="match status" value="1"/>
</dbReference>
<proteinExistence type="predicted"/>
<keyword evidence="4" id="KW-1185">Reference proteome</keyword>
<dbReference type="EMBL" id="SUNJ01015128">
    <property type="protein sequence ID" value="TPP56001.1"/>
    <property type="molecule type" value="Genomic_DNA"/>
</dbReference>
<organism evidence="3 4">
    <name type="scientific">Fasciola gigantica</name>
    <name type="common">Giant liver fluke</name>
    <dbReference type="NCBI Taxonomy" id="46835"/>
    <lineage>
        <taxon>Eukaryota</taxon>
        <taxon>Metazoa</taxon>
        <taxon>Spiralia</taxon>
        <taxon>Lophotrochozoa</taxon>
        <taxon>Platyhelminthes</taxon>
        <taxon>Trematoda</taxon>
        <taxon>Digenea</taxon>
        <taxon>Plagiorchiida</taxon>
        <taxon>Echinostomata</taxon>
        <taxon>Echinostomatoidea</taxon>
        <taxon>Fasciolidae</taxon>
        <taxon>Fasciola</taxon>
    </lineage>
</organism>
<dbReference type="InterPro" id="IPR050227">
    <property type="entry name" value="Rab"/>
</dbReference>
<evidence type="ECO:0000313" key="4">
    <source>
        <dbReference type="Proteomes" id="UP000316759"/>
    </source>
</evidence>
<keyword evidence="2" id="KW-0342">GTP-binding</keyword>
<dbReference type="PROSITE" id="PS51419">
    <property type="entry name" value="RAB"/>
    <property type="match status" value="1"/>
</dbReference>
<dbReference type="SUPFAM" id="SSF52540">
    <property type="entry name" value="P-loop containing nucleoside triphosphate hydrolases"/>
    <property type="match status" value="1"/>
</dbReference>
<evidence type="ECO:0000256" key="1">
    <source>
        <dbReference type="ARBA" id="ARBA00022741"/>
    </source>
</evidence>
<comment type="caution">
    <text evidence="3">The sequence shown here is derived from an EMBL/GenBank/DDBJ whole genome shotgun (WGS) entry which is preliminary data.</text>
</comment>
<accession>A0A504Y5V3</accession>
<dbReference type="OrthoDB" id="9989112at2759"/>
<dbReference type="InterPro" id="IPR001806">
    <property type="entry name" value="Small_GTPase"/>
</dbReference>
<dbReference type="InterPro" id="IPR027417">
    <property type="entry name" value="P-loop_NTPase"/>
</dbReference>
<reference evidence="3 4" key="1">
    <citation type="submission" date="2019-04" db="EMBL/GenBank/DDBJ databases">
        <title>Annotation for the trematode Fasciola gigantica.</title>
        <authorList>
            <person name="Choi Y.-J."/>
        </authorList>
    </citation>
    <scope>NUCLEOTIDE SEQUENCE [LARGE SCALE GENOMIC DNA]</scope>
    <source>
        <strain evidence="3">Uganda_cow_1</strain>
    </source>
</reference>